<feature type="domain" description="HTH marR-type" evidence="4">
    <location>
        <begin position="18"/>
        <end position="155"/>
    </location>
</feature>
<sequence length="162" mass="17802">MTLLSYCAVSGEGKHPISDGEVERLSRAADAVYFAIRRARTVGADQDGGLSLPQASLLEPLAREERLPVGALAAHADVTIPTATRMLQQLETRGLVTRTRSTEDERRVLVGLTDEGADRLHTVLSRRRARQSRAFATFTAQERSQLLELTHRLVEAMNDPGL</sequence>
<gene>
    <name evidence="5" type="ORF">JOF53_001579</name>
</gene>
<dbReference type="SMART" id="SM00347">
    <property type="entry name" value="HTH_MARR"/>
    <property type="match status" value="1"/>
</dbReference>
<evidence type="ECO:0000256" key="3">
    <source>
        <dbReference type="ARBA" id="ARBA00023163"/>
    </source>
</evidence>
<name>A0ABS5A8T1_9PSEU</name>
<evidence type="ECO:0000256" key="1">
    <source>
        <dbReference type="ARBA" id="ARBA00023015"/>
    </source>
</evidence>
<keyword evidence="3" id="KW-0804">Transcription</keyword>
<dbReference type="PANTHER" id="PTHR42756:SF1">
    <property type="entry name" value="TRANSCRIPTIONAL REPRESSOR OF EMRAB OPERON"/>
    <property type="match status" value="1"/>
</dbReference>
<dbReference type="InterPro" id="IPR036388">
    <property type="entry name" value="WH-like_DNA-bd_sf"/>
</dbReference>
<dbReference type="SUPFAM" id="SSF46785">
    <property type="entry name" value="Winged helix' DNA-binding domain"/>
    <property type="match status" value="1"/>
</dbReference>
<dbReference type="Pfam" id="PF01047">
    <property type="entry name" value="MarR"/>
    <property type="match status" value="1"/>
</dbReference>
<keyword evidence="2 5" id="KW-0238">DNA-binding</keyword>
<dbReference type="InterPro" id="IPR036390">
    <property type="entry name" value="WH_DNA-bd_sf"/>
</dbReference>
<dbReference type="PRINTS" id="PR00598">
    <property type="entry name" value="HTHMARR"/>
</dbReference>
<evidence type="ECO:0000259" key="4">
    <source>
        <dbReference type="PROSITE" id="PS50995"/>
    </source>
</evidence>
<dbReference type="GO" id="GO:0003677">
    <property type="term" value="F:DNA binding"/>
    <property type="evidence" value="ECO:0007669"/>
    <property type="project" value="UniProtKB-KW"/>
</dbReference>
<dbReference type="EMBL" id="JAGIOO010000001">
    <property type="protein sequence ID" value="MBP2472707.1"/>
    <property type="molecule type" value="Genomic_DNA"/>
</dbReference>
<dbReference type="Proteomes" id="UP001519363">
    <property type="component" value="Unassembled WGS sequence"/>
</dbReference>
<evidence type="ECO:0000256" key="2">
    <source>
        <dbReference type="ARBA" id="ARBA00023125"/>
    </source>
</evidence>
<dbReference type="PROSITE" id="PS50995">
    <property type="entry name" value="HTH_MARR_2"/>
    <property type="match status" value="1"/>
</dbReference>
<evidence type="ECO:0000313" key="6">
    <source>
        <dbReference type="Proteomes" id="UP001519363"/>
    </source>
</evidence>
<dbReference type="InterPro" id="IPR000835">
    <property type="entry name" value="HTH_MarR-typ"/>
</dbReference>
<reference evidence="5 6" key="1">
    <citation type="submission" date="2021-03" db="EMBL/GenBank/DDBJ databases">
        <title>Sequencing the genomes of 1000 actinobacteria strains.</title>
        <authorList>
            <person name="Klenk H.-P."/>
        </authorList>
    </citation>
    <scope>NUCLEOTIDE SEQUENCE [LARGE SCALE GENOMIC DNA]</scope>
    <source>
        <strain evidence="5 6">DSM 44580</strain>
    </source>
</reference>
<proteinExistence type="predicted"/>
<dbReference type="Gene3D" id="1.10.10.10">
    <property type="entry name" value="Winged helix-like DNA-binding domain superfamily/Winged helix DNA-binding domain"/>
    <property type="match status" value="1"/>
</dbReference>
<protein>
    <submittedName>
        <fullName evidence="5">DNA-binding MarR family transcriptional regulator</fullName>
    </submittedName>
</protein>
<dbReference type="PANTHER" id="PTHR42756">
    <property type="entry name" value="TRANSCRIPTIONAL REGULATOR, MARR"/>
    <property type="match status" value="1"/>
</dbReference>
<comment type="caution">
    <text evidence="5">The sequence shown here is derived from an EMBL/GenBank/DDBJ whole genome shotgun (WGS) entry which is preliminary data.</text>
</comment>
<evidence type="ECO:0000313" key="5">
    <source>
        <dbReference type="EMBL" id="MBP2472707.1"/>
    </source>
</evidence>
<keyword evidence="6" id="KW-1185">Reference proteome</keyword>
<keyword evidence="1" id="KW-0805">Transcription regulation</keyword>
<dbReference type="RefSeq" id="WP_086790081.1">
    <property type="nucleotide sequence ID" value="NZ_JAGIOO010000001.1"/>
</dbReference>
<organism evidence="5 6">
    <name type="scientific">Crossiella equi</name>
    <dbReference type="NCBI Taxonomy" id="130796"/>
    <lineage>
        <taxon>Bacteria</taxon>
        <taxon>Bacillati</taxon>
        <taxon>Actinomycetota</taxon>
        <taxon>Actinomycetes</taxon>
        <taxon>Pseudonocardiales</taxon>
        <taxon>Pseudonocardiaceae</taxon>
        <taxon>Crossiella</taxon>
    </lineage>
</organism>
<accession>A0ABS5A8T1</accession>